<dbReference type="Gene3D" id="3.40.1350.10">
    <property type="match status" value="1"/>
</dbReference>
<dbReference type="InterPro" id="IPR011856">
    <property type="entry name" value="tRNA_endonuc-like_dom_sf"/>
</dbReference>
<name>X1FPV9_9ZZZZ</name>
<dbReference type="GO" id="GO:0003676">
    <property type="term" value="F:nucleic acid binding"/>
    <property type="evidence" value="ECO:0007669"/>
    <property type="project" value="InterPro"/>
</dbReference>
<proteinExistence type="predicted"/>
<dbReference type="EMBL" id="BARU01009251">
    <property type="protein sequence ID" value="GAH34540.1"/>
    <property type="molecule type" value="Genomic_DNA"/>
</dbReference>
<evidence type="ECO:0008006" key="2">
    <source>
        <dbReference type="Google" id="ProtNLM"/>
    </source>
</evidence>
<dbReference type="AlphaFoldDB" id="X1FPV9"/>
<comment type="caution">
    <text evidence="1">The sequence shown here is derived from an EMBL/GenBank/DDBJ whole genome shotgun (WGS) entry which is preliminary data.</text>
</comment>
<reference evidence="1" key="1">
    <citation type="journal article" date="2014" name="Front. Microbiol.">
        <title>High frequency of phylogenetically diverse reductive dehalogenase-homologous genes in deep subseafloor sedimentary metagenomes.</title>
        <authorList>
            <person name="Kawai M."/>
            <person name="Futagami T."/>
            <person name="Toyoda A."/>
            <person name="Takaki Y."/>
            <person name="Nishi S."/>
            <person name="Hori S."/>
            <person name="Arai W."/>
            <person name="Tsubouchi T."/>
            <person name="Morono Y."/>
            <person name="Uchiyama I."/>
            <person name="Ito T."/>
            <person name="Fujiyama A."/>
            <person name="Inagaki F."/>
            <person name="Takami H."/>
        </authorList>
    </citation>
    <scope>NUCLEOTIDE SEQUENCE</scope>
    <source>
        <strain evidence="1">Expedition CK06-06</strain>
    </source>
</reference>
<accession>X1FPV9</accession>
<gene>
    <name evidence="1" type="ORF">S03H2_17887</name>
</gene>
<protein>
    <recommendedName>
        <fullName evidence="2">DUF91 domain-containing protein</fullName>
    </recommendedName>
</protein>
<evidence type="ECO:0000313" key="1">
    <source>
        <dbReference type="EMBL" id="GAH34540.1"/>
    </source>
</evidence>
<feature type="non-terminal residue" evidence="1">
    <location>
        <position position="232"/>
    </location>
</feature>
<sequence>MAIYKFSDDKLVEIETTTFVGEKILERKNLQTALKKNIKTILPDCMVIAEEFSEWSGSQRRIDLLALEKNANIVVIELKRTDTGEYMELQAIRYASMVSTLTYKRAVEIFQNYIYKNKFDINAEEKILEFLEWDEPQEEDFAEDIRIVLVSADFSKELTTAVIWLNERNLDIKCIRLIPYKYNNEILVDIQQIIPLPEAENYQVKIRQKTEEQREARKSNRDYTKYIFKNLE</sequence>
<organism evidence="1">
    <name type="scientific">marine sediment metagenome</name>
    <dbReference type="NCBI Taxonomy" id="412755"/>
    <lineage>
        <taxon>unclassified sequences</taxon>
        <taxon>metagenomes</taxon>
        <taxon>ecological metagenomes</taxon>
    </lineage>
</organism>